<protein>
    <submittedName>
        <fullName evidence="3">Uncharacterized protein</fullName>
    </submittedName>
</protein>
<evidence type="ECO:0000256" key="2">
    <source>
        <dbReference type="SAM" id="Phobius"/>
    </source>
</evidence>
<dbReference type="AlphaFoldDB" id="A0A955L9W1"/>
<sequence>MNYQPYSQNTLNPQQLGSTKKETSRKSLSTTKLVVGVIIGLQMLMIGLLAYALYVPKSTLGDQIVNEVQKVAGVSESLIPLDIIQLDDNIISDLRNGNEIQEQVYKDVQPGDYVVIYEDRMIIYRRDGKEVIYNGKSPSQIAQEGQLDVLNKVLARAKADGLIEEGNEEVPQASVVENPQELISEDPDFYNRVQQGDLVVLFPEHKLILLYNPNNDSIYNSGSVSTVINNL</sequence>
<gene>
    <name evidence="3" type="ORF">KC669_01895</name>
</gene>
<evidence type="ECO:0000313" key="4">
    <source>
        <dbReference type="Proteomes" id="UP000714915"/>
    </source>
</evidence>
<feature type="region of interest" description="Disordered" evidence="1">
    <location>
        <begin position="1"/>
        <end position="24"/>
    </location>
</feature>
<keyword evidence="2" id="KW-0812">Transmembrane</keyword>
<keyword evidence="2" id="KW-0472">Membrane</keyword>
<dbReference type="EMBL" id="JAGQLF010000015">
    <property type="protein sequence ID" value="MCA9386764.1"/>
    <property type="molecule type" value="Genomic_DNA"/>
</dbReference>
<feature type="transmembrane region" description="Helical" evidence="2">
    <location>
        <begin position="33"/>
        <end position="54"/>
    </location>
</feature>
<comment type="caution">
    <text evidence="3">The sequence shown here is derived from an EMBL/GenBank/DDBJ whole genome shotgun (WGS) entry which is preliminary data.</text>
</comment>
<keyword evidence="2" id="KW-1133">Transmembrane helix</keyword>
<evidence type="ECO:0000256" key="1">
    <source>
        <dbReference type="SAM" id="MobiDB-lite"/>
    </source>
</evidence>
<name>A0A955L9W1_9BACT</name>
<dbReference type="Proteomes" id="UP000714915">
    <property type="component" value="Unassembled WGS sequence"/>
</dbReference>
<accession>A0A955L9W1</accession>
<organism evidence="3 4">
    <name type="scientific">Candidatus Dojkabacteria bacterium</name>
    <dbReference type="NCBI Taxonomy" id="2099670"/>
    <lineage>
        <taxon>Bacteria</taxon>
        <taxon>Candidatus Dojkabacteria</taxon>
    </lineage>
</organism>
<reference evidence="3" key="1">
    <citation type="submission" date="2020-04" db="EMBL/GenBank/DDBJ databases">
        <authorList>
            <person name="Zhang T."/>
        </authorList>
    </citation>
    <scope>NUCLEOTIDE SEQUENCE</scope>
    <source>
        <strain evidence="3">HKST-UBA09</strain>
    </source>
</reference>
<proteinExistence type="predicted"/>
<reference evidence="3" key="2">
    <citation type="journal article" date="2021" name="Microbiome">
        <title>Successional dynamics and alternative stable states in a saline activated sludge microbial community over 9 years.</title>
        <authorList>
            <person name="Wang Y."/>
            <person name="Ye J."/>
            <person name="Ju F."/>
            <person name="Liu L."/>
            <person name="Boyd J.A."/>
            <person name="Deng Y."/>
            <person name="Parks D.H."/>
            <person name="Jiang X."/>
            <person name="Yin X."/>
            <person name="Woodcroft B.J."/>
            <person name="Tyson G.W."/>
            <person name="Hugenholtz P."/>
            <person name="Polz M.F."/>
            <person name="Zhang T."/>
        </authorList>
    </citation>
    <scope>NUCLEOTIDE SEQUENCE</scope>
    <source>
        <strain evidence="3">HKST-UBA09</strain>
    </source>
</reference>
<feature type="compositionally biased region" description="Polar residues" evidence="1">
    <location>
        <begin position="1"/>
        <end position="18"/>
    </location>
</feature>
<evidence type="ECO:0000313" key="3">
    <source>
        <dbReference type="EMBL" id="MCA9386764.1"/>
    </source>
</evidence>